<dbReference type="EMBL" id="UZAU01000042">
    <property type="status" value="NOT_ANNOTATED_CDS"/>
    <property type="molecule type" value="Genomic_DNA"/>
</dbReference>
<dbReference type="AlphaFoldDB" id="A0A803NI53"/>
<evidence type="ECO:0000313" key="3">
    <source>
        <dbReference type="Proteomes" id="UP000596661"/>
    </source>
</evidence>
<dbReference type="EnsemblPlants" id="evm.model.01.1694">
    <property type="protein sequence ID" value="cds.evm.model.01.1694"/>
    <property type="gene ID" value="evm.TU.01.1694"/>
</dbReference>
<accession>A0A803NI53</accession>
<evidence type="ECO:0000313" key="2">
    <source>
        <dbReference type="EnsemblPlants" id="cds.evm.model.01.1694"/>
    </source>
</evidence>
<dbReference type="Gramene" id="evm.model.01.1694">
    <property type="protein sequence ID" value="cds.evm.model.01.1694"/>
    <property type="gene ID" value="evm.TU.01.1694"/>
</dbReference>
<protein>
    <submittedName>
        <fullName evidence="2">Uncharacterized protein</fullName>
    </submittedName>
</protein>
<proteinExistence type="predicted"/>
<dbReference type="Proteomes" id="UP000596661">
    <property type="component" value="Chromosome 1"/>
</dbReference>
<keyword evidence="3" id="KW-1185">Reference proteome</keyword>
<feature type="region of interest" description="Disordered" evidence="1">
    <location>
        <begin position="1"/>
        <end position="90"/>
    </location>
</feature>
<reference evidence="2" key="2">
    <citation type="submission" date="2021-03" db="UniProtKB">
        <authorList>
            <consortium name="EnsemblPlants"/>
        </authorList>
    </citation>
    <scope>IDENTIFICATION</scope>
</reference>
<reference evidence="2" key="1">
    <citation type="submission" date="2018-11" db="EMBL/GenBank/DDBJ databases">
        <authorList>
            <person name="Grassa J C."/>
        </authorList>
    </citation>
    <scope>NUCLEOTIDE SEQUENCE [LARGE SCALE GENOMIC DNA]</scope>
</reference>
<evidence type="ECO:0000256" key="1">
    <source>
        <dbReference type="SAM" id="MobiDB-lite"/>
    </source>
</evidence>
<name>A0A803NI53_CANSA</name>
<organism evidence="2 3">
    <name type="scientific">Cannabis sativa</name>
    <name type="common">Hemp</name>
    <name type="synonym">Marijuana</name>
    <dbReference type="NCBI Taxonomy" id="3483"/>
    <lineage>
        <taxon>Eukaryota</taxon>
        <taxon>Viridiplantae</taxon>
        <taxon>Streptophyta</taxon>
        <taxon>Embryophyta</taxon>
        <taxon>Tracheophyta</taxon>
        <taxon>Spermatophyta</taxon>
        <taxon>Magnoliopsida</taxon>
        <taxon>eudicotyledons</taxon>
        <taxon>Gunneridae</taxon>
        <taxon>Pentapetalae</taxon>
        <taxon>rosids</taxon>
        <taxon>fabids</taxon>
        <taxon>Rosales</taxon>
        <taxon>Cannabaceae</taxon>
        <taxon>Cannabis</taxon>
    </lineage>
</organism>
<sequence length="90" mass="9675">MPRPILDAPTEDGQDPSYALPSNPEGGENEQQERVTPGDVLSVILEGTIPDPSLSHDSHAKGKKKKGLTFDTQEQGVMPPPPSKPKSFLD</sequence>